<reference evidence="1 2" key="1">
    <citation type="submission" date="2024-11" db="EMBL/GenBank/DDBJ databases">
        <title>Adaptive evolution of stress response genes in parasites aligns with host niche diversity.</title>
        <authorList>
            <person name="Hahn C."/>
            <person name="Resl P."/>
        </authorList>
    </citation>
    <scope>NUCLEOTIDE SEQUENCE [LARGE SCALE GENOMIC DNA]</scope>
    <source>
        <strain evidence="1">EGGRZ-B1_66</strain>
        <tissue evidence="1">Body</tissue>
    </source>
</reference>
<evidence type="ECO:0000313" key="1">
    <source>
        <dbReference type="EMBL" id="KAL3312981.1"/>
    </source>
</evidence>
<dbReference type="EMBL" id="JBJKFK010001481">
    <property type="protein sequence ID" value="KAL3312981.1"/>
    <property type="molecule type" value="Genomic_DNA"/>
</dbReference>
<gene>
    <name evidence="1" type="ORF">Ciccas_008422</name>
</gene>
<sequence>MLDNKKVAYDDSYPADDCMFEKMMQEQNVIMTANSVSPASPILVPPGPPTSPVPSPGSTITSTLSDSLNFSSTKPLFKLRSRRRRNAICESNHLTNGLKEFLVSYVVSTLSDSMNNSLNLETCQDSLQATVSSSNPTESLVNNCTRDYELELETDLSD</sequence>
<dbReference type="AlphaFoldDB" id="A0ABD2Q481"/>
<proteinExistence type="predicted"/>
<accession>A0ABD2Q481</accession>
<dbReference type="Proteomes" id="UP001626550">
    <property type="component" value="Unassembled WGS sequence"/>
</dbReference>
<name>A0ABD2Q481_9PLAT</name>
<evidence type="ECO:0000313" key="2">
    <source>
        <dbReference type="Proteomes" id="UP001626550"/>
    </source>
</evidence>
<protein>
    <submittedName>
        <fullName evidence="1">Uncharacterized protein</fullName>
    </submittedName>
</protein>
<organism evidence="1 2">
    <name type="scientific">Cichlidogyrus casuarinus</name>
    <dbReference type="NCBI Taxonomy" id="1844966"/>
    <lineage>
        <taxon>Eukaryota</taxon>
        <taxon>Metazoa</taxon>
        <taxon>Spiralia</taxon>
        <taxon>Lophotrochozoa</taxon>
        <taxon>Platyhelminthes</taxon>
        <taxon>Monogenea</taxon>
        <taxon>Monopisthocotylea</taxon>
        <taxon>Dactylogyridea</taxon>
        <taxon>Ancyrocephalidae</taxon>
        <taxon>Cichlidogyrus</taxon>
    </lineage>
</organism>
<comment type="caution">
    <text evidence="1">The sequence shown here is derived from an EMBL/GenBank/DDBJ whole genome shotgun (WGS) entry which is preliminary data.</text>
</comment>
<keyword evidence="2" id="KW-1185">Reference proteome</keyword>